<dbReference type="STRING" id="1246581.A0A2H9TQX1"/>
<dbReference type="Proteomes" id="UP000240830">
    <property type="component" value="Unassembled WGS sequence"/>
</dbReference>
<proteinExistence type="predicted"/>
<dbReference type="AlphaFoldDB" id="A0A2H9TQX1"/>
<gene>
    <name evidence="2" type="ORF">PSACC_00043</name>
</gene>
<evidence type="ECO:0000256" key="1">
    <source>
        <dbReference type="ARBA" id="ARBA00022898"/>
    </source>
</evidence>
<dbReference type="PANTHER" id="PTHR10146:SF14">
    <property type="entry name" value="PYRIDOXAL PHOSPHATE HOMEOSTASIS PROTEIN"/>
    <property type="match status" value="1"/>
</dbReference>
<dbReference type="GO" id="GO:0030170">
    <property type="term" value="F:pyridoxal phosphate binding"/>
    <property type="evidence" value="ECO:0007669"/>
    <property type="project" value="InterPro"/>
</dbReference>
<name>A0A2H9TQX1_9FUNG</name>
<protein>
    <recommendedName>
        <fullName evidence="4">Alanine racemase N-terminal domain-containing protein</fullName>
    </recommendedName>
</protein>
<dbReference type="InterPro" id="IPR029066">
    <property type="entry name" value="PLP-binding_barrel"/>
</dbReference>
<keyword evidence="3" id="KW-1185">Reference proteome</keyword>
<dbReference type="PROSITE" id="PS01211">
    <property type="entry name" value="UPF0001"/>
    <property type="match status" value="1"/>
</dbReference>
<sequence>MVQENIAEFSLHRTPRLVVVSKTWPVEDIRAAYDAGQRHFGENYINELLEKQPQLPSDIQWHFIGSLQSNKLKMLSEIPNLTLETLDELGKA</sequence>
<evidence type="ECO:0008006" key="4">
    <source>
        <dbReference type="Google" id="ProtNLM"/>
    </source>
</evidence>
<comment type="caution">
    <text evidence="2">The sequence shown here is derived from an EMBL/GenBank/DDBJ whole genome shotgun (WGS) entry which is preliminary data.</text>
</comment>
<dbReference type="OrthoDB" id="10264196at2759"/>
<dbReference type="SUPFAM" id="SSF51419">
    <property type="entry name" value="PLP-binding barrel"/>
    <property type="match status" value="1"/>
</dbReference>
<feature type="non-terminal residue" evidence="2">
    <location>
        <position position="92"/>
    </location>
</feature>
<dbReference type="InterPro" id="IPR011078">
    <property type="entry name" value="PyrdxlP_homeostasis"/>
</dbReference>
<keyword evidence="1" id="KW-0663">Pyridoxal phosphate</keyword>
<accession>A0A2H9TQX1</accession>
<reference evidence="2 3" key="1">
    <citation type="submission" date="2016-10" db="EMBL/GenBank/DDBJ databases">
        <title>The genome of Paramicrosporidium saccamoebae is the missing link in understanding Cryptomycota and Microsporidia evolution.</title>
        <authorList>
            <person name="Quandt C.A."/>
            <person name="Beaudet D."/>
            <person name="Corsaro D."/>
            <person name="Michel R."/>
            <person name="Corradi N."/>
            <person name="James T."/>
        </authorList>
    </citation>
    <scope>NUCLEOTIDE SEQUENCE [LARGE SCALE GENOMIC DNA]</scope>
    <source>
        <strain evidence="2 3">KSL3</strain>
    </source>
</reference>
<organism evidence="2 3">
    <name type="scientific">Paramicrosporidium saccamoebae</name>
    <dbReference type="NCBI Taxonomy" id="1246581"/>
    <lineage>
        <taxon>Eukaryota</taxon>
        <taxon>Fungi</taxon>
        <taxon>Fungi incertae sedis</taxon>
        <taxon>Cryptomycota</taxon>
        <taxon>Cryptomycota incertae sedis</taxon>
        <taxon>Paramicrosporidium</taxon>
    </lineage>
</organism>
<evidence type="ECO:0000313" key="3">
    <source>
        <dbReference type="Proteomes" id="UP000240830"/>
    </source>
</evidence>
<evidence type="ECO:0000313" key="2">
    <source>
        <dbReference type="EMBL" id="PJF20141.1"/>
    </source>
</evidence>
<dbReference type="EMBL" id="MTSL01000005">
    <property type="protein sequence ID" value="PJF20141.1"/>
    <property type="molecule type" value="Genomic_DNA"/>
</dbReference>
<dbReference type="Gene3D" id="3.20.20.10">
    <property type="entry name" value="Alanine racemase"/>
    <property type="match status" value="1"/>
</dbReference>
<dbReference type="PANTHER" id="PTHR10146">
    <property type="entry name" value="PROLINE SYNTHETASE CO-TRANSCRIBED BACTERIAL HOMOLOG PROTEIN"/>
    <property type="match status" value="1"/>
</dbReference>